<evidence type="ECO:0000256" key="7">
    <source>
        <dbReference type="ARBA" id="ARBA00047942"/>
    </source>
</evidence>
<name>A0A0C7RA19_PARSO</name>
<organism evidence="10 11">
    <name type="scientific">Paraclostridium sordellii</name>
    <name type="common">Clostridium sordellii</name>
    <dbReference type="NCBI Taxonomy" id="1505"/>
    <lineage>
        <taxon>Bacteria</taxon>
        <taxon>Bacillati</taxon>
        <taxon>Bacillota</taxon>
        <taxon>Clostridia</taxon>
        <taxon>Peptostreptococcales</taxon>
        <taxon>Peptostreptococcaceae</taxon>
        <taxon>Paraclostridium</taxon>
    </lineage>
</organism>
<evidence type="ECO:0000256" key="4">
    <source>
        <dbReference type="ARBA" id="ARBA00022691"/>
    </source>
</evidence>
<dbReference type="PROSITE" id="PS00092">
    <property type="entry name" value="N6_MTASE"/>
    <property type="match status" value="1"/>
</dbReference>
<evidence type="ECO:0000313" key="11">
    <source>
        <dbReference type="Proteomes" id="UP000049127"/>
    </source>
</evidence>
<keyword evidence="4" id="KW-0949">S-adenosyl-L-methionine</keyword>
<dbReference type="PANTHER" id="PTHR33841:SF6">
    <property type="entry name" value="TYPE II METHYLTRANSFERASE M.HINDII"/>
    <property type="match status" value="1"/>
</dbReference>
<keyword evidence="10" id="KW-0378">Hydrolase</keyword>
<dbReference type="GO" id="GO:0016787">
    <property type="term" value="F:hydrolase activity"/>
    <property type="evidence" value="ECO:0007669"/>
    <property type="project" value="UniProtKB-KW"/>
</dbReference>
<dbReference type="InterPro" id="IPR050953">
    <property type="entry name" value="N4_N6_ade-DNA_methylase"/>
</dbReference>
<dbReference type="CDD" id="cd02440">
    <property type="entry name" value="AdoMet_MTases"/>
    <property type="match status" value="1"/>
</dbReference>
<evidence type="ECO:0000259" key="9">
    <source>
        <dbReference type="Pfam" id="PF12950"/>
    </source>
</evidence>
<dbReference type="EC" id="2.1.1.72" evidence="1"/>
<reference evidence="10 11" key="1">
    <citation type="submission" date="2015-01" db="EMBL/GenBank/DDBJ databases">
        <authorList>
            <person name="Aslett A.Martin."/>
            <person name="De Silva Nishadi"/>
        </authorList>
    </citation>
    <scope>NUCLEOTIDE SEQUENCE [LARGE SCALE GENOMIC DNA]</scope>
    <source>
        <strain evidence="10 11">R28058</strain>
    </source>
</reference>
<dbReference type="PRINTS" id="PR00507">
    <property type="entry name" value="N12N6MTFRASE"/>
</dbReference>
<dbReference type="EMBL" id="CEKZ01000014">
    <property type="protein sequence ID" value="CEQ04804.1"/>
    <property type="molecule type" value="Genomic_DNA"/>
</dbReference>
<keyword evidence="2 10" id="KW-0489">Methyltransferase</keyword>
<dbReference type="Gene3D" id="3.40.50.150">
    <property type="entry name" value="Vaccinia Virus protein VP39"/>
    <property type="match status" value="1"/>
</dbReference>
<comment type="catalytic activity">
    <reaction evidence="7">
        <text>a 2'-deoxyadenosine in DNA + S-adenosyl-L-methionine = an N(6)-methyl-2'-deoxyadenosine in DNA + S-adenosyl-L-homocysteine + H(+)</text>
        <dbReference type="Rhea" id="RHEA:15197"/>
        <dbReference type="Rhea" id="RHEA-COMP:12418"/>
        <dbReference type="Rhea" id="RHEA-COMP:12419"/>
        <dbReference type="ChEBI" id="CHEBI:15378"/>
        <dbReference type="ChEBI" id="CHEBI:57856"/>
        <dbReference type="ChEBI" id="CHEBI:59789"/>
        <dbReference type="ChEBI" id="CHEBI:90615"/>
        <dbReference type="ChEBI" id="CHEBI:90616"/>
        <dbReference type="EC" id="2.1.1.72"/>
    </reaction>
</comment>
<feature type="domain" description="TaqI-like C-terminal specificity" evidence="9">
    <location>
        <begin position="398"/>
        <end position="547"/>
    </location>
</feature>
<dbReference type="Pfam" id="PF12950">
    <property type="entry name" value="TaqI_C"/>
    <property type="match status" value="1"/>
</dbReference>
<evidence type="ECO:0000259" key="8">
    <source>
        <dbReference type="Pfam" id="PF07669"/>
    </source>
</evidence>
<dbReference type="AlphaFoldDB" id="A0A0C7RA19"/>
<evidence type="ECO:0000256" key="6">
    <source>
        <dbReference type="ARBA" id="ARBA00023125"/>
    </source>
</evidence>
<dbReference type="SUPFAM" id="SSF53335">
    <property type="entry name" value="S-adenosyl-L-methionine-dependent methyltransferases"/>
    <property type="match status" value="1"/>
</dbReference>
<dbReference type="GO" id="GO:0003677">
    <property type="term" value="F:DNA binding"/>
    <property type="evidence" value="ECO:0007669"/>
    <property type="project" value="UniProtKB-KW"/>
</dbReference>
<keyword evidence="6" id="KW-0238">DNA-binding</keyword>
<dbReference type="InterPro" id="IPR025931">
    <property type="entry name" value="TaqI_C"/>
</dbReference>
<sequence>MELIYRIQAITFAIINYMKRYSRGDGMEVLSSDNYYLSNLYENSLMKENKRNLGIYYTPKYVIDYIIKQALYDHDFIKNPYPKILDISCGCGNFLLEVYDFLYEMFEKYNYELNIKDIHNHIISNCIYGIDIDEKAVEVLKYSLKNKDISSTFDKLNIYCFDSLDRDCVNDELKELFWGEKFDYIVGNPPYIGHKKLTIKYKKWLIKEYKDVYKDKSDIYFCFYKRIIDLLKAKGIASIITPRYFIESPSGSCLRRYIMENVSIKEIVDFNGINIFKNANIASCIITMSKEKIENEYMNVYKLNNSNLGLKNSKDILSKLNDIHYFDKIILNQKDLDENWIIDKIENIKLYNQIEKNCDYKLKEICLSFQGIITGCDKAFVVEDMTRFEEDEILKNWIKSKNIKKYVIKNNSQKLIYSDDIDDLDKYKKFIDYIQKYKGKLENRRECRKNIRKWYQLQWGRDKSLFQRKKIMYPYKSSENRFAIDTIESFCSADVYSFYIRPEYEKEFSYEYLLGLLNSDVYDTYFKTFAKKMGKNLYDYYPNKVMEISIFKDHNYKKIESLSKKIINIMQNDDNYNEELINLQCKINDLIIKSLNLNSLT</sequence>
<proteinExistence type="predicted"/>
<keyword evidence="5" id="KW-0680">Restriction system</keyword>
<dbReference type="GO" id="GO:0032259">
    <property type="term" value="P:methylation"/>
    <property type="evidence" value="ECO:0007669"/>
    <property type="project" value="UniProtKB-KW"/>
</dbReference>
<dbReference type="InterPro" id="IPR002052">
    <property type="entry name" value="DNA_methylase_N6_adenine_CS"/>
</dbReference>
<dbReference type="Proteomes" id="UP000049127">
    <property type="component" value="Unassembled WGS sequence"/>
</dbReference>
<accession>A0A0C7RA19</accession>
<dbReference type="Pfam" id="PF07669">
    <property type="entry name" value="Eco57I"/>
    <property type="match status" value="1"/>
</dbReference>
<dbReference type="InterPro" id="IPR029063">
    <property type="entry name" value="SAM-dependent_MTases_sf"/>
</dbReference>
<evidence type="ECO:0000256" key="2">
    <source>
        <dbReference type="ARBA" id="ARBA00022603"/>
    </source>
</evidence>
<evidence type="ECO:0000256" key="5">
    <source>
        <dbReference type="ARBA" id="ARBA00022747"/>
    </source>
</evidence>
<evidence type="ECO:0000313" key="10">
    <source>
        <dbReference type="EMBL" id="CEQ04804.1"/>
    </source>
</evidence>
<keyword evidence="3 10" id="KW-0808">Transferase</keyword>
<evidence type="ECO:0000256" key="1">
    <source>
        <dbReference type="ARBA" id="ARBA00011900"/>
    </source>
</evidence>
<gene>
    <name evidence="10" type="ORF">R28058_25221</name>
</gene>
<dbReference type="PANTHER" id="PTHR33841">
    <property type="entry name" value="DNA METHYLTRANSFERASE YEEA-RELATED"/>
    <property type="match status" value="1"/>
</dbReference>
<dbReference type="InterPro" id="IPR011639">
    <property type="entry name" value="MethylTrfase_TaqI-like_dom"/>
</dbReference>
<evidence type="ECO:0000256" key="3">
    <source>
        <dbReference type="ARBA" id="ARBA00022679"/>
    </source>
</evidence>
<feature type="domain" description="Type II methyltransferase M.TaqI-like" evidence="8">
    <location>
        <begin position="125"/>
        <end position="276"/>
    </location>
</feature>
<dbReference type="GO" id="GO:0009307">
    <property type="term" value="P:DNA restriction-modification system"/>
    <property type="evidence" value="ECO:0007669"/>
    <property type="project" value="UniProtKB-KW"/>
</dbReference>
<protein>
    <recommendedName>
        <fullName evidence="1">site-specific DNA-methyltransferase (adenine-specific)</fullName>
        <ecNumber evidence="1">2.1.1.72</ecNumber>
    </recommendedName>
</protein>
<dbReference type="GO" id="GO:0009007">
    <property type="term" value="F:site-specific DNA-methyltransferase (adenine-specific) activity"/>
    <property type="evidence" value="ECO:0007669"/>
    <property type="project" value="UniProtKB-EC"/>
</dbReference>